<dbReference type="NCBIfam" id="TIGR02983">
    <property type="entry name" value="SigE-fam_strep"/>
    <property type="match status" value="1"/>
</dbReference>
<dbReference type="InterPro" id="IPR007630">
    <property type="entry name" value="RNA_pol_sigma70_r4"/>
</dbReference>
<evidence type="ECO:0000256" key="3">
    <source>
        <dbReference type="ARBA" id="ARBA00023082"/>
    </source>
</evidence>
<dbReference type="InterPro" id="IPR014325">
    <property type="entry name" value="RNA_pol_sigma-E_actinobac"/>
</dbReference>
<dbReference type="CDD" id="cd06171">
    <property type="entry name" value="Sigma70_r4"/>
    <property type="match status" value="1"/>
</dbReference>
<gene>
    <name evidence="8" type="ORF">TR51_18860</name>
</gene>
<evidence type="ECO:0000313" key="8">
    <source>
        <dbReference type="EMBL" id="KIQ65804.1"/>
    </source>
</evidence>
<dbReference type="GO" id="GO:0016987">
    <property type="term" value="F:sigma factor activity"/>
    <property type="evidence" value="ECO:0007669"/>
    <property type="project" value="UniProtKB-KW"/>
</dbReference>
<sequence length="168" mass="19317">MRKEAEFTAFAQAAAPRLRQIAYLMCRDWHLAQDLTQTALTKMYLAWPRITRRDHDPFAYARKTLLNSLLDHKRLRSTTEVTTDHIPDHTPDAPHHATTTDTRLTLIDALAQLTPRDRAIVLLRYWEDHTIETTADILGVTNSVIKTQSMRALATLRAHLHHTDQPAH</sequence>
<dbReference type="SUPFAM" id="SSF88946">
    <property type="entry name" value="Sigma2 domain of RNA polymerase sigma factors"/>
    <property type="match status" value="1"/>
</dbReference>
<evidence type="ECO:0000256" key="4">
    <source>
        <dbReference type="ARBA" id="ARBA00023125"/>
    </source>
</evidence>
<dbReference type="SUPFAM" id="SSF88659">
    <property type="entry name" value="Sigma3 and sigma4 domains of RNA polymerase sigma factors"/>
    <property type="match status" value="1"/>
</dbReference>
<evidence type="ECO:0000313" key="9">
    <source>
        <dbReference type="Proteomes" id="UP000032066"/>
    </source>
</evidence>
<dbReference type="InterPro" id="IPR013325">
    <property type="entry name" value="RNA_pol_sigma_r2"/>
</dbReference>
<dbReference type="Proteomes" id="UP000032066">
    <property type="component" value="Unassembled WGS sequence"/>
</dbReference>
<evidence type="ECO:0008006" key="10">
    <source>
        <dbReference type="Google" id="ProtNLM"/>
    </source>
</evidence>
<accession>A0A0D0PTC7</accession>
<keyword evidence="5" id="KW-0804">Transcription</keyword>
<evidence type="ECO:0000256" key="1">
    <source>
        <dbReference type="ARBA" id="ARBA00010641"/>
    </source>
</evidence>
<dbReference type="AlphaFoldDB" id="A0A0D0PTC7"/>
<dbReference type="InterPro" id="IPR014284">
    <property type="entry name" value="RNA_pol_sigma-70_dom"/>
</dbReference>
<proteinExistence type="inferred from homology"/>
<dbReference type="InterPro" id="IPR039425">
    <property type="entry name" value="RNA_pol_sigma-70-like"/>
</dbReference>
<keyword evidence="2" id="KW-0805">Transcription regulation</keyword>
<dbReference type="NCBIfam" id="TIGR02937">
    <property type="entry name" value="sigma70-ECF"/>
    <property type="match status" value="1"/>
</dbReference>
<dbReference type="Gene3D" id="1.10.10.10">
    <property type="entry name" value="Winged helix-like DNA-binding domain superfamily/Winged helix DNA-binding domain"/>
    <property type="match status" value="1"/>
</dbReference>
<evidence type="ECO:0000256" key="5">
    <source>
        <dbReference type="ARBA" id="ARBA00023163"/>
    </source>
</evidence>
<dbReference type="RefSeq" id="WP_043912174.1">
    <property type="nucleotide sequence ID" value="NZ_JXZB01000002.1"/>
</dbReference>
<evidence type="ECO:0000259" key="7">
    <source>
        <dbReference type="Pfam" id="PF04545"/>
    </source>
</evidence>
<dbReference type="InterPro" id="IPR007627">
    <property type="entry name" value="RNA_pol_sigma70_r2"/>
</dbReference>
<keyword evidence="9" id="KW-1185">Reference proteome</keyword>
<feature type="domain" description="RNA polymerase sigma-70 region 4" evidence="7">
    <location>
        <begin position="109"/>
        <end position="158"/>
    </location>
</feature>
<feature type="domain" description="RNA polymerase sigma-70 region 2" evidence="6">
    <location>
        <begin position="13"/>
        <end position="76"/>
    </location>
</feature>
<dbReference type="Pfam" id="PF04542">
    <property type="entry name" value="Sigma70_r2"/>
    <property type="match status" value="1"/>
</dbReference>
<dbReference type="GO" id="GO:0003677">
    <property type="term" value="F:DNA binding"/>
    <property type="evidence" value="ECO:0007669"/>
    <property type="project" value="UniProtKB-KW"/>
</dbReference>
<dbReference type="PATRIC" id="fig|2064.6.peg.4046"/>
<dbReference type="Pfam" id="PF04545">
    <property type="entry name" value="Sigma70_r4"/>
    <property type="match status" value="1"/>
</dbReference>
<dbReference type="PANTHER" id="PTHR43133:SF50">
    <property type="entry name" value="ECF RNA POLYMERASE SIGMA FACTOR SIGM"/>
    <property type="match status" value="1"/>
</dbReference>
<reference evidence="8 9" key="1">
    <citation type="submission" date="2015-02" db="EMBL/GenBank/DDBJ databases">
        <title>Draft genome sequence of Kitasatospora griseola MF730-N6, a bafilomycin, terpentecin and satosporin producer.</title>
        <authorList>
            <person name="Arens J.C."/>
            <person name="Haltli B."/>
            <person name="Kerr R.G."/>
        </authorList>
    </citation>
    <scope>NUCLEOTIDE SEQUENCE [LARGE SCALE GENOMIC DNA]</scope>
    <source>
        <strain evidence="8 9">MF730-N6</strain>
    </source>
</reference>
<dbReference type="OrthoDB" id="3783006at2"/>
<dbReference type="GO" id="GO:0006352">
    <property type="term" value="P:DNA-templated transcription initiation"/>
    <property type="evidence" value="ECO:0007669"/>
    <property type="project" value="InterPro"/>
</dbReference>
<dbReference type="STRING" id="2064.TR51_18860"/>
<dbReference type="Gene3D" id="1.10.1740.10">
    <property type="match status" value="1"/>
</dbReference>
<keyword evidence="3" id="KW-0731">Sigma factor</keyword>
<organism evidence="8 9">
    <name type="scientific">Kitasatospora griseola</name>
    <name type="common">Streptomyces griseolosporeus</name>
    <dbReference type="NCBI Taxonomy" id="2064"/>
    <lineage>
        <taxon>Bacteria</taxon>
        <taxon>Bacillati</taxon>
        <taxon>Actinomycetota</taxon>
        <taxon>Actinomycetes</taxon>
        <taxon>Kitasatosporales</taxon>
        <taxon>Streptomycetaceae</taxon>
        <taxon>Kitasatospora</taxon>
    </lineage>
</organism>
<dbReference type="PANTHER" id="PTHR43133">
    <property type="entry name" value="RNA POLYMERASE ECF-TYPE SIGMA FACTO"/>
    <property type="match status" value="1"/>
</dbReference>
<dbReference type="InterPro" id="IPR036388">
    <property type="entry name" value="WH-like_DNA-bd_sf"/>
</dbReference>
<protein>
    <recommendedName>
        <fullName evidence="10">RNA polymerase sigma24 factor</fullName>
    </recommendedName>
</protein>
<dbReference type="EMBL" id="JXZB01000002">
    <property type="protein sequence ID" value="KIQ65804.1"/>
    <property type="molecule type" value="Genomic_DNA"/>
</dbReference>
<comment type="caution">
    <text evidence="8">The sequence shown here is derived from an EMBL/GenBank/DDBJ whole genome shotgun (WGS) entry which is preliminary data.</text>
</comment>
<dbReference type="InterPro" id="IPR013324">
    <property type="entry name" value="RNA_pol_sigma_r3/r4-like"/>
</dbReference>
<name>A0A0D0PTC7_KITGR</name>
<evidence type="ECO:0000259" key="6">
    <source>
        <dbReference type="Pfam" id="PF04542"/>
    </source>
</evidence>
<evidence type="ECO:0000256" key="2">
    <source>
        <dbReference type="ARBA" id="ARBA00023015"/>
    </source>
</evidence>
<keyword evidence="4" id="KW-0238">DNA-binding</keyword>
<comment type="similarity">
    <text evidence="1">Belongs to the sigma-70 factor family. ECF subfamily.</text>
</comment>